<evidence type="ECO:0000259" key="2">
    <source>
        <dbReference type="PROSITE" id="PS50943"/>
    </source>
</evidence>
<dbReference type="AlphaFoldDB" id="A0A8J3CHQ7"/>
<dbReference type="Gene3D" id="1.10.260.40">
    <property type="entry name" value="lambda repressor-like DNA-binding domains"/>
    <property type="match status" value="1"/>
</dbReference>
<keyword evidence="4" id="KW-1185">Reference proteome</keyword>
<dbReference type="EMBL" id="BMMK01000022">
    <property type="protein sequence ID" value="GGM68443.1"/>
    <property type="molecule type" value="Genomic_DNA"/>
</dbReference>
<feature type="domain" description="HTH cro/C1-type" evidence="2">
    <location>
        <begin position="40"/>
        <end position="75"/>
    </location>
</feature>
<proteinExistence type="predicted"/>
<sequence>MGRSLQKKLNHLFATVTSDQGREYSHEQVADAITEAGWTISASYVWSLRRGRKTNPTLRHLEGLAWFFGVPVAYFSDDAVTNRIDQRLEELKAERARLVELMQGSDVQVMAMRAGELSASRRKLLMEFLDVIYREQQAARDADPRPSSDSVEGSPGGPASTA</sequence>
<evidence type="ECO:0000313" key="3">
    <source>
        <dbReference type="EMBL" id="GGM68443.1"/>
    </source>
</evidence>
<organism evidence="3 4">
    <name type="scientific">Longimycelium tulufanense</name>
    <dbReference type="NCBI Taxonomy" id="907463"/>
    <lineage>
        <taxon>Bacteria</taxon>
        <taxon>Bacillati</taxon>
        <taxon>Actinomycetota</taxon>
        <taxon>Actinomycetes</taxon>
        <taxon>Pseudonocardiales</taxon>
        <taxon>Pseudonocardiaceae</taxon>
        <taxon>Longimycelium</taxon>
    </lineage>
</organism>
<dbReference type="InterPro" id="IPR001387">
    <property type="entry name" value="Cro/C1-type_HTH"/>
</dbReference>
<comment type="caution">
    <text evidence="3">The sequence shown here is derived from an EMBL/GenBank/DDBJ whole genome shotgun (WGS) entry which is preliminary data.</text>
</comment>
<dbReference type="PROSITE" id="PS50943">
    <property type="entry name" value="HTH_CROC1"/>
    <property type="match status" value="1"/>
</dbReference>
<reference evidence="3" key="2">
    <citation type="submission" date="2020-09" db="EMBL/GenBank/DDBJ databases">
        <authorList>
            <person name="Sun Q."/>
            <person name="Zhou Y."/>
        </authorList>
    </citation>
    <scope>NUCLEOTIDE SEQUENCE</scope>
    <source>
        <strain evidence="3">CGMCC 4.5737</strain>
    </source>
</reference>
<dbReference type="InterPro" id="IPR010982">
    <property type="entry name" value="Lambda_DNA-bd_dom_sf"/>
</dbReference>
<evidence type="ECO:0000313" key="4">
    <source>
        <dbReference type="Proteomes" id="UP000637578"/>
    </source>
</evidence>
<dbReference type="RefSeq" id="WP_189060268.1">
    <property type="nucleotide sequence ID" value="NZ_BMMK01000022.1"/>
</dbReference>
<evidence type="ECO:0000256" key="1">
    <source>
        <dbReference type="SAM" id="MobiDB-lite"/>
    </source>
</evidence>
<protein>
    <recommendedName>
        <fullName evidence="2">HTH cro/C1-type domain-containing protein</fullName>
    </recommendedName>
</protein>
<reference evidence="3" key="1">
    <citation type="journal article" date="2014" name="Int. J. Syst. Evol. Microbiol.">
        <title>Complete genome sequence of Corynebacterium casei LMG S-19264T (=DSM 44701T), isolated from a smear-ripened cheese.</title>
        <authorList>
            <consortium name="US DOE Joint Genome Institute (JGI-PGF)"/>
            <person name="Walter F."/>
            <person name="Albersmeier A."/>
            <person name="Kalinowski J."/>
            <person name="Ruckert C."/>
        </authorList>
    </citation>
    <scope>NUCLEOTIDE SEQUENCE</scope>
    <source>
        <strain evidence="3">CGMCC 4.5737</strain>
    </source>
</reference>
<accession>A0A8J3CHQ7</accession>
<feature type="region of interest" description="Disordered" evidence="1">
    <location>
        <begin position="138"/>
        <end position="162"/>
    </location>
</feature>
<dbReference type="GO" id="GO:0003677">
    <property type="term" value="F:DNA binding"/>
    <property type="evidence" value="ECO:0007669"/>
    <property type="project" value="InterPro"/>
</dbReference>
<gene>
    <name evidence="3" type="ORF">GCM10012275_43680</name>
</gene>
<dbReference type="Proteomes" id="UP000637578">
    <property type="component" value="Unassembled WGS sequence"/>
</dbReference>
<name>A0A8J3CHQ7_9PSEU</name>